<dbReference type="Proteomes" id="UP000664109">
    <property type="component" value="Unassembled WGS sequence"/>
</dbReference>
<feature type="compositionally biased region" description="Basic and acidic residues" evidence="1">
    <location>
        <begin position="172"/>
        <end position="197"/>
    </location>
</feature>
<protein>
    <submittedName>
        <fullName evidence="2">DUF742 domain-containing protein</fullName>
    </submittedName>
</protein>
<dbReference type="Pfam" id="PF05331">
    <property type="entry name" value="DUF742"/>
    <property type="match status" value="1"/>
</dbReference>
<evidence type="ECO:0000313" key="2">
    <source>
        <dbReference type="EMBL" id="MBM9624394.1"/>
    </source>
</evidence>
<feature type="region of interest" description="Disordered" evidence="1">
    <location>
        <begin position="172"/>
        <end position="199"/>
    </location>
</feature>
<dbReference type="PANTHER" id="PTHR36221:SF1">
    <property type="entry name" value="DUF742 DOMAIN-CONTAINING PROTEIN"/>
    <property type="match status" value="1"/>
</dbReference>
<name>A0ABS2V3J5_9ACTN</name>
<dbReference type="RefSeq" id="WP_205378395.1">
    <property type="nucleotide sequence ID" value="NZ_JAFEJA010000002.1"/>
</dbReference>
<organism evidence="2 3">
    <name type="scientific">Streptomyces zhihengii</name>
    <dbReference type="NCBI Taxonomy" id="1818004"/>
    <lineage>
        <taxon>Bacteria</taxon>
        <taxon>Bacillati</taxon>
        <taxon>Actinomycetota</taxon>
        <taxon>Actinomycetes</taxon>
        <taxon>Kitasatosporales</taxon>
        <taxon>Streptomycetaceae</taxon>
        <taxon>Streptomyces</taxon>
    </lineage>
</organism>
<dbReference type="PANTHER" id="PTHR36221">
    <property type="entry name" value="DUF742 DOMAIN-CONTAINING PROTEIN"/>
    <property type="match status" value="1"/>
</dbReference>
<evidence type="ECO:0000256" key="1">
    <source>
        <dbReference type="SAM" id="MobiDB-lite"/>
    </source>
</evidence>
<proteinExistence type="predicted"/>
<accession>A0ABS2V3J5</accession>
<comment type="caution">
    <text evidence="2">The sequence shown here is derived from an EMBL/GenBank/DDBJ whole genome shotgun (WGS) entry which is preliminary data.</text>
</comment>
<dbReference type="InterPro" id="IPR007995">
    <property type="entry name" value="DUF742"/>
</dbReference>
<reference evidence="2 3" key="1">
    <citation type="journal article" date="2016" name="Arch. Microbiol.">
        <title>Streptomyces zhihengii sp. nov., isolated from rhizospheric soil of Psammosilene tunicoides.</title>
        <authorList>
            <person name="Huang M.J."/>
            <person name="Fei J.J."/>
            <person name="Salam N."/>
            <person name="Kim C.J."/>
            <person name="Hozzein W.N."/>
            <person name="Xiao M."/>
            <person name="Huang H.Q."/>
            <person name="Li W.J."/>
        </authorList>
    </citation>
    <scope>NUCLEOTIDE SEQUENCE [LARGE SCALE GENOMIC DNA]</scope>
    <source>
        <strain evidence="2 3">YIM T102</strain>
    </source>
</reference>
<sequence length="628" mass="69088">MAALLREWLDSAGLRVDDLHSRLTADHFSNGRVPARSTVSERLAGVALRQDFVEAVADICSASEAGRQQLLDAVSAVRVQSRTPASPDATVSESRLVLVQQRSLEVSDRLLRALERQQQLERERNDANQMVLILLAMVDKLQRDVTTLNREHDRLRASVPDENAQRVFERLAKSEQQRETAEAELDRAKAERQKADQLAEEATEQVRLLTEQLERLRGGVPGDEGIEPIETAVPVMRTPLDAELDDIDLALSKAASHLDDRADRLDQLASELHSDIPVDIPSTSASVPDNLQTTEPVPVLAITEQVVEHVHALLDDDTSGSTAMIVLHKAGEELPVQEVLRAAVLIRATSTFDPKRLLLRKAVDRTEVRDVPGLVRSLRAAGQDAELYQFVNETARLWPAHDLVTVVAALRSDDQDADAYRVLSAVGRQSRAAEVFKVLQALNLQDSDWVLSAAGDGRTLEELPALVEGLRQLRPLEAGRLADVYMRRKVLAERRNALVPRPAPASLLASDYTDDEQDDSEDPFHVRPYAMVGGDGRRPRYKLADHVVVRTTTTADLVRSLLPEHQRICSLCQVPHDIRSISQRLRIPIGVVRILVSDLAAEGFVALDTPSAASNAGDVGPTAGSPSE</sequence>
<keyword evidence="3" id="KW-1185">Reference proteome</keyword>
<evidence type="ECO:0000313" key="3">
    <source>
        <dbReference type="Proteomes" id="UP000664109"/>
    </source>
</evidence>
<dbReference type="EMBL" id="JAFEJA010000002">
    <property type="protein sequence ID" value="MBM9624394.1"/>
    <property type="molecule type" value="Genomic_DNA"/>
</dbReference>
<gene>
    <name evidence="2" type="ORF">JE024_38200</name>
</gene>